<dbReference type="STRING" id="1382522.W6MHJ7"/>
<dbReference type="GeneID" id="34518588"/>
<evidence type="ECO:0000256" key="1">
    <source>
        <dbReference type="ARBA" id="ARBA00022741"/>
    </source>
</evidence>
<dbReference type="SUPFAM" id="SSF56112">
    <property type="entry name" value="Protein kinase-like (PK-like)"/>
    <property type="match status" value="1"/>
</dbReference>
<dbReference type="GO" id="GO:0005737">
    <property type="term" value="C:cytoplasm"/>
    <property type="evidence" value="ECO:0007669"/>
    <property type="project" value="TreeGrafter"/>
</dbReference>
<evidence type="ECO:0000313" key="4">
    <source>
        <dbReference type="EMBL" id="CDK25188.1"/>
    </source>
</evidence>
<proteinExistence type="predicted"/>
<dbReference type="Gene3D" id="1.10.510.10">
    <property type="entry name" value="Transferase(Phosphotransferase) domain 1"/>
    <property type="match status" value="1"/>
</dbReference>
<evidence type="ECO:0000313" key="5">
    <source>
        <dbReference type="Proteomes" id="UP000019384"/>
    </source>
</evidence>
<dbReference type="EMBL" id="HG793125">
    <property type="protein sequence ID" value="CDK25188.1"/>
    <property type="molecule type" value="Genomic_DNA"/>
</dbReference>
<keyword evidence="1" id="KW-0547">Nucleotide-binding</keyword>
<dbReference type="InterPro" id="IPR011009">
    <property type="entry name" value="Kinase-like_dom_sf"/>
</dbReference>
<dbReference type="GO" id="GO:0007015">
    <property type="term" value="P:actin filament organization"/>
    <property type="evidence" value="ECO:0007669"/>
    <property type="project" value="TreeGrafter"/>
</dbReference>
<dbReference type="PANTHER" id="PTHR22967:SF65">
    <property type="entry name" value="SERINE_THREONINE-PROTEIN KINASE AKL1"/>
    <property type="match status" value="1"/>
</dbReference>
<feature type="compositionally biased region" description="Acidic residues" evidence="2">
    <location>
        <begin position="373"/>
        <end position="382"/>
    </location>
</feature>
<dbReference type="InterPro" id="IPR000719">
    <property type="entry name" value="Prot_kinase_dom"/>
</dbReference>
<sequence>MATKLSKLLPGTRLTVGQHTVTVEKYISEGGFAQIYQCRINPIEQGSDIACLKRVIVPDKNGLTQLRAEVEVMQKLSGCDEIVKYYDSHASRIPNSASYEVYVLMELCANKSLLDFMNARLKTKLVETEILTILYDVSRAVYHMHSMGLIHRDIKIENVLIDANHRFKLCDFGSTSPPLRVPKTFQEFQLLNNDILHQTTPQYRAPEMIDLYQLKPIGDKADIWALGIFLYKLCYYFTPFEHIGGEFAILHACYQFSPQPIYSKNLLSLIAGMLQADLNERPNIYQIVVEVSRQLNIPKEEIGLKDIFGRGEYKFSIELKPQSLFPEQQQPMVFQEDLNTAGGYYHRQYVPSAAQTPQPTSHLLKVSSRSEDPSAESEDEENEKSQGHITVTQTEVHQPAPQQEARKLPDSQPAYLEAPQFHLENASPDMQAVSPMMIPVSPGLVASQYPEILLSPSASPLLGPTVVGVNTGDFYPASLGSRPTSPVPRPHSRNPFPIAGSTADYAPASNGPIRSQTPVNVPVSVSSKQHSHSSHNSQFSSTSLSFPVPTIGKENYGDLIDFGEGDTLRVEPKGDSKHESFVQTPQESSGNTLRRELSREDMTKMVEETIEDRDDS</sequence>
<dbReference type="RefSeq" id="XP_022457200.1">
    <property type="nucleotide sequence ID" value="XM_022605764.1"/>
</dbReference>
<reference evidence="4" key="1">
    <citation type="submission" date="2013-12" db="EMBL/GenBank/DDBJ databases">
        <authorList>
            <person name="Genoscope - CEA"/>
        </authorList>
    </citation>
    <scope>NUCLEOTIDE SEQUENCE</scope>
    <source>
        <strain evidence="4">CBS 1993</strain>
    </source>
</reference>
<accession>W6MHJ7</accession>
<feature type="compositionally biased region" description="Low complexity" evidence="2">
    <location>
        <begin position="524"/>
        <end position="544"/>
    </location>
</feature>
<feature type="compositionally biased region" description="Basic and acidic residues" evidence="2">
    <location>
        <begin position="569"/>
        <end position="580"/>
    </location>
</feature>
<dbReference type="Proteomes" id="UP000019384">
    <property type="component" value="Unassembled WGS sequence"/>
</dbReference>
<feature type="compositionally biased region" description="Polar residues" evidence="2">
    <location>
        <begin position="581"/>
        <end position="592"/>
    </location>
</feature>
<feature type="region of interest" description="Disordered" evidence="2">
    <location>
        <begin position="480"/>
        <end position="544"/>
    </location>
</feature>
<evidence type="ECO:0000259" key="3">
    <source>
        <dbReference type="PROSITE" id="PS50011"/>
    </source>
</evidence>
<dbReference type="PROSITE" id="PS50011">
    <property type="entry name" value="PROTEIN_KINASE_DOM"/>
    <property type="match status" value="1"/>
</dbReference>
<feature type="region of interest" description="Disordered" evidence="2">
    <location>
        <begin position="569"/>
        <end position="616"/>
    </location>
</feature>
<keyword evidence="5" id="KW-1185">Reference proteome</keyword>
<name>W6MHJ7_9ASCO</name>
<feature type="region of interest" description="Disordered" evidence="2">
    <location>
        <begin position="352"/>
        <end position="387"/>
    </location>
</feature>
<dbReference type="OrthoDB" id="2018507at2759"/>
<evidence type="ECO:0000256" key="2">
    <source>
        <dbReference type="SAM" id="MobiDB-lite"/>
    </source>
</evidence>
<dbReference type="SMART" id="SM00220">
    <property type="entry name" value="S_TKc"/>
    <property type="match status" value="1"/>
</dbReference>
<feature type="domain" description="Protein kinase" evidence="3">
    <location>
        <begin position="21"/>
        <end position="295"/>
    </location>
</feature>
<reference evidence="4" key="2">
    <citation type="submission" date="2014-02" db="EMBL/GenBank/DDBJ databases">
        <title>Complete DNA sequence of /Kuraishia capsulata/ illustrates novel genomic features among budding yeasts (/Saccharomycotina/).</title>
        <authorList>
            <person name="Morales L."/>
            <person name="Noel B."/>
            <person name="Porcel B."/>
            <person name="Marcet-Houben M."/>
            <person name="Hullo M-F."/>
            <person name="Sacerdot C."/>
            <person name="Tekaia F."/>
            <person name="Leh-Louis V."/>
            <person name="Despons L."/>
            <person name="Khanna V."/>
            <person name="Aury J-M."/>
            <person name="Barbe V."/>
            <person name="Couloux A."/>
            <person name="Labadie K."/>
            <person name="Pelletier E."/>
            <person name="Souciet J-L."/>
            <person name="Boekhout T."/>
            <person name="Gabaldon T."/>
            <person name="Wincker P."/>
            <person name="Dujon B."/>
        </authorList>
    </citation>
    <scope>NUCLEOTIDE SEQUENCE</scope>
    <source>
        <strain evidence="4">CBS 1993</strain>
    </source>
</reference>
<dbReference type="GO" id="GO:0005524">
    <property type="term" value="F:ATP binding"/>
    <property type="evidence" value="ECO:0007669"/>
    <property type="project" value="InterPro"/>
</dbReference>
<organism evidence="4 5">
    <name type="scientific">Kuraishia capsulata CBS 1993</name>
    <dbReference type="NCBI Taxonomy" id="1382522"/>
    <lineage>
        <taxon>Eukaryota</taxon>
        <taxon>Fungi</taxon>
        <taxon>Dikarya</taxon>
        <taxon>Ascomycota</taxon>
        <taxon>Saccharomycotina</taxon>
        <taxon>Pichiomycetes</taxon>
        <taxon>Pichiales</taxon>
        <taxon>Pichiaceae</taxon>
        <taxon>Kuraishia</taxon>
    </lineage>
</organism>
<dbReference type="HOGENOM" id="CLU_443476_0_0_1"/>
<dbReference type="Pfam" id="PF00069">
    <property type="entry name" value="Pkinase"/>
    <property type="match status" value="1"/>
</dbReference>
<protein>
    <recommendedName>
        <fullName evidence="3">Protein kinase domain-containing protein</fullName>
    </recommendedName>
</protein>
<dbReference type="PROSITE" id="PS00108">
    <property type="entry name" value="PROTEIN_KINASE_ST"/>
    <property type="match status" value="1"/>
</dbReference>
<gene>
    <name evidence="4" type="ORF">KUCA_T00001155001</name>
</gene>
<dbReference type="GO" id="GO:0000147">
    <property type="term" value="P:actin cortical patch assembly"/>
    <property type="evidence" value="ECO:0007669"/>
    <property type="project" value="TreeGrafter"/>
</dbReference>
<dbReference type="AlphaFoldDB" id="W6MHJ7"/>
<dbReference type="InterPro" id="IPR008271">
    <property type="entry name" value="Ser/Thr_kinase_AS"/>
</dbReference>
<dbReference type="GO" id="GO:0004674">
    <property type="term" value="F:protein serine/threonine kinase activity"/>
    <property type="evidence" value="ECO:0007669"/>
    <property type="project" value="TreeGrafter"/>
</dbReference>
<feature type="compositionally biased region" description="Basic and acidic residues" evidence="2">
    <location>
        <begin position="593"/>
        <end position="607"/>
    </location>
</feature>
<dbReference type="PANTHER" id="PTHR22967">
    <property type="entry name" value="SERINE/THREONINE PROTEIN KINASE"/>
    <property type="match status" value="1"/>
</dbReference>